<feature type="region of interest" description="Disordered" evidence="1">
    <location>
        <begin position="53"/>
        <end position="74"/>
    </location>
</feature>
<comment type="caution">
    <text evidence="3">The sequence shown here is derived from an EMBL/GenBank/DDBJ whole genome shotgun (WGS) entry which is preliminary data.</text>
</comment>
<protein>
    <recommendedName>
        <fullName evidence="2">Glyoxalase-like domain-containing protein</fullName>
    </recommendedName>
</protein>
<proteinExistence type="predicted"/>
<gene>
    <name evidence="3" type="ORF">Cci01nite_27500</name>
</gene>
<evidence type="ECO:0000313" key="4">
    <source>
        <dbReference type="Proteomes" id="UP000659904"/>
    </source>
</evidence>
<organism evidence="3 4">
    <name type="scientific">Catellatospora citrea</name>
    <dbReference type="NCBI Taxonomy" id="53366"/>
    <lineage>
        <taxon>Bacteria</taxon>
        <taxon>Bacillati</taxon>
        <taxon>Actinomycetota</taxon>
        <taxon>Actinomycetes</taxon>
        <taxon>Micromonosporales</taxon>
        <taxon>Micromonosporaceae</taxon>
        <taxon>Catellatospora</taxon>
    </lineage>
</organism>
<dbReference type="Pfam" id="PF18029">
    <property type="entry name" value="Glyoxalase_6"/>
    <property type="match status" value="1"/>
</dbReference>
<dbReference type="Gene3D" id="3.10.180.10">
    <property type="entry name" value="2,3-Dihydroxybiphenyl 1,2-Dioxygenase, domain 1"/>
    <property type="match status" value="1"/>
</dbReference>
<dbReference type="AlphaFoldDB" id="A0A8J3K6N8"/>
<accession>A0A8J3K6N8</accession>
<sequence>MTTIIRNVTFDAADPGALARWWAQVFDSEVAFDDGHEAAFDLPSDQTVYFQRVPEGKPGEPRTGHQPDGVLVSR</sequence>
<evidence type="ECO:0000256" key="1">
    <source>
        <dbReference type="SAM" id="MobiDB-lite"/>
    </source>
</evidence>
<keyword evidence="4" id="KW-1185">Reference proteome</keyword>
<dbReference type="EMBL" id="BONH01000009">
    <property type="protein sequence ID" value="GIF97656.1"/>
    <property type="molecule type" value="Genomic_DNA"/>
</dbReference>
<dbReference type="InterPro" id="IPR029068">
    <property type="entry name" value="Glyas_Bleomycin-R_OHBP_Dase"/>
</dbReference>
<evidence type="ECO:0000259" key="2">
    <source>
        <dbReference type="Pfam" id="PF18029"/>
    </source>
</evidence>
<dbReference type="InterPro" id="IPR041581">
    <property type="entry name" value="Glyoxalase_6"/>
</dbReference>
<name>A0A8J3K6N8_9ACTN</name>
<reference evidence="3 4" key="1">
    <citation type="submission" date="2021-01" db="EMBL/GenBank/DDBJ databases">
        <title>Whole genome shotgun sequence of Catellatospora citrea NBRC 14495.</title>
        <authorList>
            <person name="Komaki H."/>
            <person name="Tamura T."/>
        </authorList>
    </citation>
    <scope>NUCLEOTIDE SEQUENCE [LARGE SCALE GENOMIC DNA]</scope>
    <source>
        <strain evidence="3 4">NBRC 14495</strain>
    </source>
</reference>
<feature type="domain" description="Glyoxalase-like" evidence="2">
    <location>
        <begin position="8"/>
        <end position="59"/>
    </location>
</feature>
<feature type="compositionally biased region" description="Basic and acidic residues" evidence="1">
    <location>
        <begin position="54"/>
        <end position="65"/>
    </location>
</feature>
<dbReference type="Proteomes" id="UP000659904">
    <property type="component" value="Unassembled WGS sequence"/>
</dbReference>
<evidence type="ECO:0000313" key="3">
    <source>
        <dbReference type="EMBL" id="GIF97656.1"/>
    </source>
</evidence>
<dbReference type="RefSeq" id="WP_120315178.1">
    <property type="nucleotide sequence ID" value="NZ_BONH01000009.1"/>
</dbReference>